<feature type="compositionally biased region" description="Pro residues" evidence="1">
    <location>
        <begin position="1"/>
        <end position="13"/>
    </location>
</feature>
<protein>
    <submittedName>
        <fullName evidence="2">Uncharacterized protein</fullName>
    </submittedName>
</protein>
<gene>
    <name evidence="2" type="ORF">EHUX00137_LOCUS22566</name>
</gene>
<evidence type="ECO:0000256" key="1">
    <source>
        <dbReference type="SAM" id="MobiDB-lite"/>
    </source>
</evidence>
<reference evidence="2" key="1">
    <citation type="submission" date="2021-01" db="EMBL/GenBank/DDBJ databases">
        <authorList>
            <person name="Corre E."/>
            <person name="Pelletier E."/>
            <person name="Niang G."/>
            <person name="Scheremetjew M."/>
            <person name="Finn R."/>
            <person name="Kale V."/>
            <person name="Holt S."/>
            <person name="Cochrane G."/>
            <person name="Meng A."/>
            <person name="Brown T."/>
            <person name="Cohen L."/>
        </authorList>
    </citation>
    <scope>NUCLEOTIDE SEQUENCE</scope>
    <source>
        <strain evidence="2">379</strain>
    </source>
</reference>
<dbReference type="AlphaFoldDB" id="A0A7S3SLI6"/>
<accession>A0A7S3SLI6</accession>
<dbReference type="EMBL" id="HBIR01029187">
    <property type="protein sequence ID" value="CAE0557744.1"/>
    <property type="molecule type" value="Transcribed_RNA"/>
</dbReference>
<feature type="region of interest" description="Disordered" evidence="1">
    <location>
        <begin position="1"/>
        <end position="21"/>
    </location>
</feature>
<evidence type="ECO:0000313" key="2">
    <source>
        <dbReference type="EMBL" id="CAE0557744.1"/>
    </source>
</evidence>
<proteinExistence type="predicted"/>
<organism evidence="2">
    <name type="scientific">Emiliania huxleyi</name>
    <name type="common">Coccolithophore</name>
    <name type="synonym">Pontosphaera huxleyi</name>
    <dbReference type="NCBI Taxonomy" id="2903"/>
    <lineage>
        <taxon>Eukaryota</taxon>
        <taxon>Haptista</taxon>
        <taxon>Haptophyta</taxon>
        <taxon>Prymnesiophyceae</taxon>
        <taxon>Isochrysidales</taxon>
        <taxon>Noelaerhabdaceae</taxon>
        <taxon>Emiliania</taxon>
    </lineage>
</organism>
<sequence length="126" mass="13834">MWNRPRPAPPPIPFSRCRESDCRPSLPTEPLGRLHRAARAFPLGVGVGRYGERVRIERPSPSSRPLCLGFPRCKLGTSIGASSSGALLQSLDGALGLAGWRWLFLVQEPDPIGDRSTQLTVNHIRI</sequence>
<name>A0A7S3SLI6_EMIHU</name>